<accession>A0A0G4EYS3</accession>
<evidence type="ECO:0000313" key="1">
    <source>
        <dbReference type="EMBL" id="CEM04311.1"/>
    </source>
</evidence>
<gene>
    <name evidence="1" type="ORF">Cvel_14255</name>
</gene>
<dbReference type="VEuPathDB" id="CryptoDB:Cvel_14255"/>
<dbReference type="EMBL" id="CDMZ01000007">
    <property type="protein sequence ID" value="CEM04311.1"/>
    <property type="molecule type" value="Genomic_DNA"/>
</dbReference>
<name>A0A0G4EYS3_9ALVE</name>
<sequence>MPRNVRYPASPVQEIFLAEPAPFVNYDKAKEAPTAPALPSPSEISDCKSLEMQVNSARREMAAQKIAVADYEGMQAKYVRCIGRFYPQLLESEDSSWKEMRGRLGAFSGVDFGTLKTKDPRIETLKYAAPPSVASKFSV</sequence>
<dbReference type="AlphaFoldDB" id="A0A0G4EYS3"/>
<organism evidence="1">
    <name type="scientific">Chromera velia CCMP2878</name>
    <dbReference type="NCBI Taxonomy" id="1169474"/>
    <lineage>
        <taxon>Eukaryota</taxon>
        <taxon>Sar</taxon>
        <taxon>Alveolata</taxon>
        <taxon>Colpodellida</taxon>
        <taxon>Chromeraceae</taxon>
        <taxon>Chromera</taxon>
    </lineage>
</organism>
<protein>
    <submittedName>
        <fullName evidence="1">Uncharacterized protein</fullName>
    </submittedName>
</protein>
<reference evidence="1" key="1">
    <citation type="submission" date="2014-11" db="EMBL/GenBank/DDBJ databases">
        <authorList>
            <person name="Otto D Thomas"/>
            <person name="Naeem Raeece"/>
        </authorList>
    </citation>
    <scope>NUCLEOTIDE SEQUENCE</scope>
</reference>
<proteinExistence type="predicted"/>